<evidence type="ECO:0000313" key="15">
    <source>
        <dbReference type="EMBL" id="CAE0568831.1"/>
    </source>
</evidence>
<evidence type="ECO:0000256" key="6">
    <source>
        <dbReference type="ARBA" id="ARBA00022955"/>
    </source>
</evidence>
<keyword evidence="4 14" id="KW-0812">Transmembrane</keyword>
<dbReference type="GO" id="GO:0000246">
    <property type="term" value="F:Delta24(24-1) sterol reductase activity"/>
    <property type="evidence" value="ECO:0007669"/>
    <property type="project" value="TreeGrafter"/>
</dbReference>
<keyword evidence="11 14" id="KW-0472">Membrane</keyword>
<evidence type="ECO:0000256" key="4">
    <source>
        <dbReference type="ARBA" id="ARBA00022692"/>
    </source>
</evidence>
<evidence type="ECO:0000256" key="13">
    <source>
        <dbReference type="ARBA" id="ARBA00023221"/>
    </source>
</evidence>
<evidence type="ECO:0000256" key="7">
    <source>
        <dbReference type="ARBA" id="ARBA00022989"/>
    </source>
</evidence>
<comment type="similarity">
    <text evidence="2">Belongs to the ERG4/ERG24 family.</text>
</comment>
<dbReference type="Gene3D" id="1.20.120.1630">
    <property type="match status" value="1"/>
</dbReference>
<evidence type="ECO:0000256" key="10">
    <source>
        <dbReference type="ARBA" id="ARBA00023098"/>
    </source>
</evidence>
<sequence>MFNDFFMGVARNPRLFHRWLTVPFDVKRFWNARPGLTLWVIANQSYIAAMYFGCHMEGHNPVCSETGDWGKVSMGALMVAFAHWYYIFDYNWNEPAYLTTTDIRHDLFGWMLTYGDWGFLVWYYSFAFCGYVSFLEKPLNDNHACFIAGTCIYIFGMWLFRVTNIQKHNFRTYIAQGGDLSQYKVWGKPVEYIHTEEGSYLLTSGWWSYARHFNYIGDLTMCLGWALACAGPGHIFPFVPLSYCVYFWMMDIHRMFRDENRCRAKYKADWKKYEALVPWRLVPNVF</sequence>
<dbReference type="InterPro" id="IPR001171">
    <property type="entry name" value="ERG24_DHCR-like"/>
</dbReference>
<organism evidence="15">
    <name type="scientific">Strombidinopsis acuminata</name>
    <dbReference type="NCBI Taxonomy" id="141414"/>
    <lineage>
        <taxon>Eukaryota</taxon>
        <taxon>Sar</taxon>
        <taxon>Alveolata</taxon>
        <taxon>Ciliophora</taxon>
        <taxon>Intramacronucleata</taxon>
        <taxon>Spirotrichea</taxon>
        <taxon>Choreotrichia</taxon>
        <taxon>Choreotrichida</taxon>
        <taxon>Strombidinopsidae</taxon>
        <taxon>Strombidinopsis</taxon>
    </lineage>
</organism>
<keyword evidence="12" id="KW-1207">Sterol metabolism</keyword>
<evidence type="ECO:0000256" key="12">
    <source>
        <dbReference type="ARBA" id="ARBA00023166"/>
    </source>
</evidence>
<keyword evidence="7 14" id="KW-1133">Transmembrane helix</keyword>
<feature type="transmembrane region" description="Helical" evidence="14">
    <location>
        <begin position="107"/>
        <end position="132"/>
    </location>
</feature>
<evidence type="ECO:0000256" key="8">
    <source>
        <dbReference type="ARBA" id="ARBA00023002"/>
    </source>
</evidence>
<comment type="subcellular location">
    <subcellularLocation>
        <location evidence="1">Membrane</location>
        <topology evidence="1">Multi-pass membrane protein</topology>
    </subcellularLocation>
</comment>
<evidence type="ECO:0000256" key="5">
    <source>
        <dbReference type="ARBA" id="ARBA00022857"/>
    </source>
</evidence>
<dbReference type="GO" id="GO:0005789">
    <property type="term" value="C:endoplasmic reticulum membrane"/>
    <property type="evidence" value="ECO:0007669"/>
    <property type="project" value="TreeGrafter"/>
</dbReference>
<proteinExistence type="inferred from homology"/>
<dbReference type="PANTHER" id="PTHR21257:SF31">
    <property type="entry name" value="DELTA(24(24(1)))-STEROL REDUCTASE ERG4"/>
    <property type="match status" value="1"/>
</dbReference>
<keyword evidence="9" id="KW-0756">Sterol biosynthesis</keyword>
<reference evidence="15" key="1">
    <citation type="submission" date="2021-01" db="EMBL/GenBank/DDBJ databases">
        <authorList>
            <person name="Corre E."/>
            <person name="Pelletier E."/>
            <person name="Niang G."/>
            <person name="Scheremetjew M."/>
            <person name="Finn R."/>
            <person name="Kale V."/>
            <person name="Holt S."/>
            <person name="Cochrane G."/>
            <person name="Meng A."/>
            <person name="Brown T."/>
            <person name="Cohen L."/>
        </authorList>
    </citation>
    <scope>NUCLEOTIDE SEQUENCE</scope>
    <source>
        <strain evidence="15">SPMC142</strain>
    </source>
</reference>
<dbReference type="GO" id="GO:0006696">
    <property type="term" value="P:ergosterol biosynthetic process"/>
    <property type="evidence" value="ECO:0007669"/>
    <property type="project" value="TreeGrafter"/>
</dbReference>
<dbReference type="Pfam" id="PF01222">
    <property type="entry name" value="ERG4_ERG24"/>
    <property type="match status" value="1"/>
</dbReference>
<accession>A0A7S3WQ32</accession>
<name>A0A7S3WQ32_9SPIT</name>
<feature type="transmembrane region" description="Helical" evidence="14">
    <location>
        <begin position="223"/>
        <end position="248"/>
    </location>
</feature>
<feature type="transmembrane region" description="Helical" evidence="14">
    <location>
        <begin position="144"/>
        <end position="160"/>
    </location>
</feature>
<evidence type="ECO:0000256" key="9">
    <source>
        <dbReference type="ARBA" id="ARBA00023011"/>
    </source>
</evidence>
<evidence type="ECO:0008006" key="16">
    <source>
        <dbReference type="Google" id="ProtNLM"/>
    </source>
</evidence>
<keyword evidence="13" id="KW-0753">Steroid metabolism</keyword>
<evidence type="ECO:0000256" key="3">
    <source>
        <dbReference type="ARBA" id="ARBA00022516"/>
    </source>
</evidence>
<protein>
    <recommendedName>
        <fullName evidence="16">7-dehydrocholesterol reductase</fullName>
    </recommendedName>
</protein>
<keyword evidence="8" id="KW-0560">Oxidoreductase</keyword>
<keyword evidence="6" id="KW-0752">Steroid biosynthesis</keyword>
<evidence type="ECO:0000256" key="2">
    <source>
        <dbReference type="ARBA" id="ARBA00005402"/>
    </source>
</evidence>
<dbReference type="EMBL" id="HBIQ01062675">
    <property type="protein sequence ID" value="CAE0568831.1"/>
    <property type="molecule type" value="Transcribed_RNA"/>
</dbReference>
<keyword evidence="10" id="KW-0443">Lipid metabolism</keyword>
<gene>
    <name evidence="15" type="ORF">SACU0126_LOCUS19904</name>
</gene>
<keyword evidence="3" id="KW-0444">Lipid biosynthesis</keyword>
<dbReference type="PANTHER" id="PTHR21257">
    <property type="entry name" value="DELTA(14)-STEROL REDUCTASE"/>
    <property type="match status" value="1"/>
</dbReference>
<dbReference type="AlphaFoldDB" id="A0A7S3WQ32"/>
<keyword evidence="5" id="KW-0521">NADP</keyword>
<evidence type="ECO:0000256" key="1">
    <source>
        <dbReference type="ARBA" id="ARBA00004141"/>
    </source>
</evidence>
<evidence type="ECO:0000256" key="14">
    <source>
        <dbReference type="SAM" id="Phobius"/>
    </source>
</evidence>
<evidence type="ECO:0000256" key="11">
    <source>
        <dbReference type="ARBA" id="ARBA00023136"/>
    </source>
</evidence>